<evidence type="ECO:0000313" key="2">
    <source>
        <dbReference type="Proteomes" id="UP000814033"/>
    </source>
</evidence>
<protein>
    <submittedName>
        <fullName evidence="1">Uncharacterized protein</fullName>
    </submittedName>
</protein>
<reference evidence="1" key="2">
    <citation type="journal article" date="2022" name="New Phytol.">
        <title>Evolutionary transition to the ectomycorrhizal habit in the genomes of a hyperdiverse lineage of mushroom-forming fungi.</title>
        <authorList>
            <person name="Looney B."/>
            <person name="Miyauchi S."/>
            <person name="Morin E."/>
            <person name="Drula E."/>
            <person name="Courty P.E."/>
            <person name="Kohler A."/>
            <person name="Kuo A."/>
            <person name="LaButti K."/>
            <person name="Pangilinan J."/>
            <person name="Lipzen A."/>
            <person name="Riley R."/>
            <person name="Andreopoulos W."/>
            <person name="He G."/>
            <person name="Johnson J."/>
            <person name="Nolan M."/>
            <person name="Tritt A."/>
            <person name="Barry K.W."/>
            <person name="Grigoriev I.V."/>
            <person name="Nagy L.G."/>
            <person name="Hibbett D."/>
            <person name="Henrissat B."/>
            <person name="Matheny P.B."/>
            <person name="Labbe J."/>
            <person name="Martin F.M."/>
        </authorList>
    </citation>
    <scope>NUCLEOTIDE SEQUENCE</scope>
    <source>
        <strain evidence="1">FP105234-sp</strain>
    </source>
</reference>
<dbReference type="Proteomes" id="UP000814033">
    <property type="component" value="Unassembled WGS sequence"/>
</dbReference>
<keyword evidence="2" id="KW-1185">Reference proteome</keyword>
<organism evidence="1 2">
    <name type="scientific">Auriscalpium vulgare</name>
    <dbReference type="NCBI Taxonomy" id="40419"/>
    <lineage>
        <taxon>Eukaryota</taxon>
        <taxon>Fungi</taxon>
        <taxon>Dikarya</taxon>
        <taxon>Basidiomycota</taxon>
        <taxon>Agaricomycotina</taxon>
        <taxon>Agaricomycetes</taxon>
        <taxon>Russulales</taxon>
        <taxon>Auriscalpiaceae</taxon>
        <taxon>Auriscalpium</taxon>
    </lineage>
</organism>
<accession>A0ACB8R0K9</accession>
<name>A0ACB8R0K9_9AGAM</name>
<proteinExistence type="predicted"/>
<gene>
    <name evidence="1" type="ORF">FA95DRAFT_1578718</name>
</gene>
<comment type="caution">
    <text evidence="1">The sequence shown here is derived from an EMBL/GenBank/DDBJ whole genome shotgun (WGS) entry which is preliminary data.</text>
</comment>
<sequence>MVQKGPSRAQTRRGAPDASHTTFPYAHAARRCPILDAEGSLQGPDASRWWDASRRLFLSLFAHIPSPYCALLTQAQQTELAMICRPNLRTTRTGRIYADIPSCRPLQTNLKYGQLLEKAVERDDQIAAAADLHRLLAQLHVGELDAYGEEHDPLETDAFYSPTDLSPVPSTPSTRPTSPCADVEEPSMGKTPSQSKKRRRRKAAAKRTGQEGGATTDAVEVDKRKKVAPQPSGAERASQGLTVPEEAARLVGSKTKASSKVAKRRRRQRARQEAAELKNPLTELHEPSFARRHAAPTVYKVNADAYEYAITKGAYTVRRLGSFQDEPWTASELDDMGFAEFPWNGLGVNGPMHAWQHNYS</sequence>
<reference evidence="1" key="1">
    <citation type="submission" date="2021-02" db="EMBL/GenBank/DDBJ databases">
        <authorList>
            <consortium name="DOE Joint Genome Institute"/>
            <person name="Ahrendt S."/>
            <person name="Looney B.P."/>
            <person name="Miyauchi S."/>
            <person name="Morin E."/>
            <person name="Drula E."/>
            <person name="Courty P.E."/>
            <person name="Chicoki N."/>
            <person name="Fauchery L."/>
            <person name="Kohler A."/>
            <person name="Kuo A."/>
            <person name="Labutti K."/>
            <person name="Pangilinan J."/>
            <person name="Lipzen A."/>
            <person name="Riley R."/>
            <person name="Andreopoulos W."/>
            <person name="He G."/>
            <person name="Johnson J."/>
            <person name="Barry K.W."/>
            <person name="Grigoriev I.V."/>
            <person name="Nagy L."/>
            <person name="Hibbett D."/>
            <person name="Henrissat B."/>
            <person name="Matheny P.B."/>
            <person name="Labbe J."/>
            <person name="Martin F."/>
        </authorList>
    </citation>
    <scope>NUCLEOTIDE SEQUENCE</scope>
    <source>
        <strain evidence="1">FP105234-sp</strain>
    </source>
</reference>
<dbReference type="EMBL" id="MU276823">
    <property type="protein sequence ID" value="KAI0037619.1"/>
    <property type="molecule type" value="Genomic_DNA"/>
</dbReference>
<evidence type="ECO:0000313" key="1">
    <source>
        <dbReference type="EMBL" id="KAI0037619.1"/>
    </source>
</evidence>